<dbReference type="AlphaFoldDB" id="F5YIM3"/>
<protein>
    <submittedName>
        <fullName evidence="2">Uncharacterized protein</fullName>
    </submittedName>
</protein>
<dbReference type="STRING" id="545694.TREPR_0874"/>
<dbReference type="HOGENOM" id="CLU_1721552_0_0_12"/>
<reference evidence="3" key="1">
    <citation type="submission" date="2009-12" db="EMBL/GenBank/DDBJ databases">
        <title>Complete sequence of Treponema primitia strain ZAS-2.</title>
        <authorList>
            <person name="Tetu S.G."/>
            <person name="Matson E."/>
            <person name="Ren Q."/>
            <person name="Seshadri R."/>
            <person name="Elbourne L."/>
            <person name="Hassan K.A."/>
            <person name="Durkin A."/>
            <person name="Radune D."/>
            <person name="Mohamoud Y."/>
            <person name="Shay R."/>
            <person name="Jin S."/>
            <person name="Zhang X."/>
            <person name="Lucey K."/>
            <person name="Ballor N.R."/>
            <person name="Ottesen E."/>
            <person name="Rosenthal R."/>
            <person name="Allen A."/>
            <person name="Leadbetter J.R."/>
            <person name="Paulsen I.T."/>
        </authorList>
    </citation>
    <scope>NUCLEOTIDE SEQUENCE [LARGE SCALE GENOMIC DNA]</scope>
    <source>
        <strain evidence="3">ATCC BAA-887 / DSM 12427 / ZAS-2</strain>
    </source>
</reference>
<feature type="compositionally biased region" description="Basic residues" evidence="1">
    <location>
        <begin position="52"/>
        <end position="81"/>
    </location>
</feature>
<feature type="compositionally biased region" description="Basic residues" evidence="1">
    <location>
        <begin position="1"/>
        <end position="11"/>
    </location>
</feature>
<dbReference type="KEGG" id="tpi:TREPR_0874"/>
<sequence>MTRRRVGKAHLKPVEIRRRVQGPSGLAKRITNGDSHPPIPAAAPGLGSGWPRRARRPGRPHGPRRPLAARKQRPGQQHSKHSLPSPGPWSFGYAKTPRRKRRHAPFSSRQNRQLGGSPGADKVTPIFHSNSSDLLVHMHRVFPHTPPFMEPP</sequence>
<dbReference type="EMBL" id="CP001843">
    <property type="protein sequence ID" value="AEF85537.1"/>
    <property type="molecule type" value="Genomic_DNA"/>
</dbReference>
<name>F5YIM3_TREPZ</name>
<organism evidence="2 3">
    <name type="scientific">Treponema primitia (strain ATCC BAA-887 / DSM 12427 / ZAS-2)</name>
    <dbReference type="NCBI Taxonomy" id="545694"/>
    <lineage>
        <taxon>Bacteria</taxon>
        <taxon>Pseudomonadati</taxon>
        <taxon>Spirochaetota</taxon>
        <taxon>Spirochaetia</taxon>
        <taxon>Spirochaetales</taxon>
        <taxon>Treponemataceae</taxon>
        <taxon>Treponema</taxon>
    </lineage>
</organism>
<accession>F5YIM3</accession>
<evidence type="ECO:0000256" key="1">
    <source>
        <dbReference type="SAM" id="MobiDB-lite"/>
    </source>
</evidence>
<keyword evidence="3" id="KW-1185">Reference proteome</keyword>
<evidence type="ECO:0000313" key="3">
    <source>
        <dbReference type="Proteomes" id="UP000009223"/>
    </source>
</evidence>
<feature type="region of interest" description="Disordered" evidence="1">
    <location>
        <begin position="1"/>
        <end position="127"/>
    </location>
</feature>
<proteinExistence type="predicted"/>
<evidence type="ECO:0000313" key="2">
    <source>
        <dbReference type="EMBL" id="AEF85537.1"/>
    </source>
</evidence>
<dbReference type="Proteomes" id="UP000009223">
    <property type="component" value="Chromosome"/>
</dbReference>
<reference evidence="2 3" key="2">
    <citation type="journal article" date="2011" name="ISME J.">
        <title>RNA-seq reveals cooperative metabolic interactions between two termite-gut spirochete species in co-culture.</title>
        <authorList>
            <person name="Rosenthal A.Z."/>
            <person name="Matson E.G."/>
            <person name="Eldar A."/>
            <person name="Leadbetter J.R."/>
        </authorList>
    </citation>
    <scope>NUCLEOTIDE SEQUENCE [LARGE SCALE GENOMIC DNA]</scope>
    <source>
        <strain evidence="3">ATCC BAA-887 / DSM 12427 / ZAS-2</strain>
    </source>
</reference>
<gene>
    <name evidence="2" type="ordered locus">TREPR_0874</name>
</gene>